<keyword evidence="2" id="KW-0378">Hydrolase</keyword>
<dbReference type="PANTHER" id="PTHR43194:SF2">
    <property type="entry name" value="PEROXISOMAL MEMBRANE PROTEIN LPX1"/>
    <property type="match status" value="1"/>
</dbReference>
<name>A0ABX5SAX4_9BURK</name>
<reference evidence="2 3" key="1">
    <citation type="submission" date="2019-03" db="EMBL/GenBank/DDBJ databases">
        <title>Draft Genome Sequences of Six Type Strains of the Genus Massilia.</title>
        <authorList>
            <person name="Miess H."/>
            <person name="Frediansyhah A."/>
            <person name="Gross H."/>
        </authorList>
    </citation>
    <scope>NUCLEOTIDE SEQUENCE [LARGE SCALE GENOMIC DNA]</scope>
    <source>
        <strain evidence="2 3">DSM 17505</strain>
    </source>
</reference>
<evidence type="ECO:0000313" key="3">
    <source>
        <dbReference type="Proteomes" id="UP000294359"/>
    </source>
</evidence>
<dbReference type="Proteomes" id="UP000294359">
    <property type="component" value="Chromosome"/>
</dbReference>
<sequence length="304" mass="33734">MIAAKLDSLLTRLSALGKFPLMGEVPTMRHIASGTGSLRVLDTGPGKPCVLVVPDGPNVIEHYEYLRSLLVQDYRLVCFDMPGFGFSLPSASYCHSLDEGATAVLDVLDALNIDQATLAFSCANGFYAMRAAQIAPHRVTSLFLAQTPSLSAMHAWTIRNVPWPLRMPIIGQVAGWAFRRRAANAWYDTALPRDSDRVFYRHHARHALARGACFCLAGVVQGLMREAIMAVRINCTPCTMVWGSMDRSHRATDARSLLACVPHADIIYFKDCGHFPDLERPERYAYFLREHMARHSTNLAERGG</sequence>
<proteinExistence type="predicted"/>
<dbReference type="PANTHER" id="PTHR43194">
    <property type="entry name" value="HYDROLASE ALPHA/BETA FOLD FAMILY"/>
    <property type="match status" value="1"/>
</dbReference>
<evidence type="ECO:0000313" key="2">
    <source>
        <dbReference type="EMBL" id="QBQ37523.1"/>
    </source>
</evidence>
<protein>
    <submittedName>
        <fullName evidence="2">Alpha/beta hydrolase</fullName>
    </submittedName>
</protein>
<gene>
    <name evidence="2" type="ORF">E1742_16120</name>
</gene>
<dbReference type="InterPro" id="IPR029058">
    <property type="entry name" value="AB_hydrolase_fold"/>
</dbReference>
<feature type="domain" description="AB hydrolase-1" evidence="1">
    <location>
        <begin position="53"/>
        <end position="285"/>
    </location>
</feature>
<dbReference type="PRINTS" id="PR00412">
    <property type="entry name" value="EPOXHYDRLASE"/>
</dbReference>
<dbReference type="RefSeq" id="WP_134386005.1">
    <property type="nucleotide sequence ID" value="NZ_BMWW01000004.1"/>
</dbReference>
<dbReference type="EMBL" id="CP038026">
    <property type="protein sequence ID" value="QBQ37523.1"/>
    <property type="molecule type" value="Genomic_DNA"/>
</dbReference>
<organism evidence="2 3">
    <name type="scientific">Pseudoduganella plicata</name>
    <dbReference type="NCBI Taxonomy" id="321984"/>
    <lineage>
        <taxon>Bacteria</taxon>
        <taxon>Pseudomonadati</taxon>
        <taxon>Pseudomonadota</taxon>
        <taxon>Betaproteobacteria</taxon>
        <taxon>Burkholderiales</taxon>
        <taxon>Oxalobacteraceae</taxon>
        <taxon>Telluria group</taxon>
        <taxon>Pseudoduganella</taxon>
    </lineage>
</organism>
<dbReference type="Gene3D" id="3.40.50.1820">
    <property type="entry name" value="alpha/beta hydrolase"/>
    <property type="match status" value="1"/>
</dbReference>
<dbReference type="Pfam" id="PF12697">
    <property type="entry name" value="Abhydrolase_6"/>
    <property type="match status" value="1"/>
</dbReference>
<accession>A0ABX5SAX4</accession>
<dbReference type="SUPFAM" id="SSF53474">
    <property type="entry name" value="alpha/beta-Hydrolases"/>
    <property type="match status" value="1"/>
</dbReference>
<dbReference type="InterPro" id="IPR000073">
    <property type="entry name" value="AB_hydrolase_1"/>
</dbReference>
<evidence type="ECO:0000259" key="1">
    <source>
        <dbReference type="Pfam" id="PF12697"/>
    </source>
</evidence>
<keyword evidence="3" id="KW-1185">Reference proteome</keyword>
<dbReference type="InterPro" id="IPR050228">
    <property type="entry name" value="Carboxylesterase_BioH"/>
</dbReference>
<dbReference type="InterPro" id="IPR000639">
    <property type="entry name" value="Epox_hydrolase-like"/>
</dbReference>
<dbReference type="GO" id="GO:0016787">
    <property type="term" value="F:hydrolase activity"/>
    <property type="evidence" value="ECO:0007669"/>
    <property type="project" value="UniProtKB-KW"/>
</dbReference>